<dbReference type="Gene3D" id="3.40.47.10">
    <property type="match status" value="1"/>
</dbReference>
<keyword evidence="5" id="KW-0443">Lipid metabolism</keyword>
<dbReference type="Proteomes" id="UP001431209">
    <property type="component" value="Unassembled WGS sequence"/>
</dbReference>
<dbReference type="InterPro" id="IPR013746">
    <property type="entry name" value="HMG_CoA_synt_C_dom"/>
</dbReference>
<keyword evidence="2 5" id="KW-0808">Transferase</keyword>
<dbReference type="InterPro" id="IPR010122">
    <property type="entry name" value="HMG_CoA_synthase_euk"/>
</dbReference>
<comment type="pathway">
    <text evidence="5">Metabolic intermediate biosynthesis; (R)-mevalonate biosynthesis; (R)-mevalonate from acetyl-CoA: step 2/3.</text>
</comment>
<keyword evidence="5" id="KW-0752">Steroid biosynthesis</keyword>
<dbReference type="SUPFAM" id="SSF53901">
    <property type="entry name" value="Thiolase-like"/>
    <property type="match status" value="2"/>
</dbReference>
<comment type="similarity">
    <text evidence="1 5">Belongs to the thiolase-like superfamily. HMG-CoA synthase family.</text>
</comment>
<comment type="catalytic activity">
    <reaction evidence="5">
        <text>acetoacetyl-CoA + acetyl-CoA + H2O = (3S)-3-hydroxy-3-methylglutaryl-CoA + CoA + H(+)</text>
        <dbReference type="Rhea" id="RHEA:10188"/>
        <dbReference type="ChEBI" id="CHEBI:15377"/>
        <dbReference type="ChEBI" id="CHEBI:15378"/>
        <dbReference type="ChEBI" id="CHEBI:43074"/>
        <dbReference type="ChEBI" id="CHEBI:57286"/>
        <dbReference type="ChEBI" id="CHEBI:57287"/>
        <dbReference type="ChEBI" id="CHEBI:57288"/>
        <dbReference type="EC" id="2.3.3.10"/>
    </reaction>
</comment>
<dbReference type="EC" id="2.3.3.10" evidence="5"/>
<dbReference type="EMBL" id="JAOPGA020001368">
    <property type="protein sequence ID" value="KAL0487721.1"/>
    <property type="molecule type" value="Genomic_DNA"/>
</dbReference>
<dbReference type="Pfam" id="PF01154">
    <property type="entry name" value="HMG_CoA_synt_N"/>
    <property type="match status" value="1"/>
</dbReference>
<dbReference type="PANTHER" id="PTHR43323:SF2">
    <property type="entry name" value="HYDROXYMETHYLGLUTARYL-COA SYNTHASE"/>
    <property type="match status" value="1"/>
</dbReference>
<dbReference type="AlphaFoldDB" id="A0AAW2ZD92"/>
<dbReference type="GO" id="GO:0010142">
    <property type="term" value="P:farnesyl diphosphate biosynthetic process, mevalonate pathway"/>
    <property type="evidence" value="ECO:0007669"/>
    <property type="project" value="InterPro"/>
</dbReference>
<evidence type="ECO:0000256" key="5">
    <source>
        <dbReference type="RuleBase" id="RU364071"/>
    </source>
</evidence>
<feature type="domain" description="Hydroxymethylglutaryl-coenzyme A synthase N-terminal" evidence="6">
    <location>
        <begin position="25"/>
        <end position="196"/>
    </location>
</feature>
<comment type="caution">
    <text evidence="8">The sequence shown here is derived from an EMBL/GenBank/DDBJ whole genome shotgun (WGS) entry which is preliminary data.</text>
</comment>
<dbReference type="FunFam" id="3.40.47.10:FF:000008">
    <property type="entry name" value="3-hydroxy-3-methylglutaryl coenzyme A synthase"/>
    <property type="match status" value="1"/>
</dbReference>
<dbReference type="NCBIfam" id="TIGR01833">
    <property type="entry name" value="HMG-CoA-S_euk"/>
    <property type="match status" value="1"/>
</dbReference>
<feature type="active site" description="Proton donor/acceptor" evidence="3">
    <location>
        <position position="105"/>
    </location>
</feature>
<dbReference type="PANTHER" id="PTHR43323">
    <property type="entry name" value="3-HYDROXY-3-METHYLGLUTARYL COENZYME A SYNTHASE"/>
    <property type="match status" value="1"/>
</dbReference>
<evidence type="ECO:0000256" key="3">
    <source>
        <dbReference type="PIRSR" id="PIRSR610122-1"/>
    </source>
</evidence>
<comment type="function">
    <text evidence="5">Catalyzes the condensation of acetyl-CoA with acetoacetyl-CoA to form HMG-CoA.</text>
</comment>
<feature type="active site" description="Acyl-thioester intermediate" evidence="3">
    <location>
        <position position="138"/>
    </location>
</feature>
<evidence type="ECO:0000256" key="4">
    <source>
        <dbReference type="PIRSR" id="PIRSR610122-2"/>
    </source>
</evidence>
<feature type="active site" description="Proton donor/acceptor" evidence="3">
    <location>
        <position position="267"/>
    </location>
</feature>
<evidence type="ECO:0000256" key="2">
    <source>
        <dbReference type="ARBA" id="ARBA00022679"/>
    </source>
</evidence>
<evidence type="ECO:0000259" key="6">
    <source>
        <dbReference type="Pfam" id="PF01154"/>
    </source>
</evidence>
<protein>
    <recommendedName>
        <fullName evidence="5">Hydroxymethylglutaryl-CoA synthase</fullName>
        <shortName evidence="5">HMG-CoA synthase</shortName>
        <ecNumber evidence="5">2.3.3.10</ecNumber>
    </recommendedName>
    <alternativeName>
        <fullName evidence="5">3-hydroxy-3-methylglutaryl coenzyme A synthase</fullName>
    </alternativeName>
</protein>
<feature type="domain" description="Hydroxymethylglutaryl-coenzyme A synthase C-terminal" evidence="7">
    <location>
        <begin position="207"/>
        <end position="474"/>
    </location>
</feature>
<keyword evidence="5" id="KW-0756">Sterol biosynthesis</keyword>
<keyword evidence="9" id="KW-1185">Reference proteome</keyword>
<dbReference type="GO" id="GO:0004421">
    <property type="term" value="F:hydroxymethylglutaryl-CoA synthase activity"/>
    <property type="evidence" value="ECO:0007669"/>
    <property type="project" value="UniProtKB-EC"/>
</dbReference>
<dbReference type="Pfam" id="PF08540">
    <property type="entry name" value="HMG_CoA_synt_C"/>
    <property type="match status" value="1"/>
</dbReference>
<accession>A0AAW2ZD92</accession>
<evidence type="ECO:0000313" key="8">
    <source>
        <dbReference type="EMBL" id="KAL0487721.1"/>
    </source>
</evidence>
<proteinExistence type="inferred from homology"/>
<organism evidence="8 9">
    <name type="scientific">Acrasis kona</name>
    <dbReference type="NCBI Taxonomy" id="1008807"/>
    <lineage>
        <taxon>Eukaryota</taxon>
        <taxon>Discoba</taxon>
        <taxon>Heterolobosea</taxon>
        <taxon>Tetramitia</taxon>
        <taxon>Eutetramitia</taxon>
        <taxon>Acrasidae</taxon>
        <taxon>Acrasis</taxon>
    </lineage>
</organism>
<feature type="binding site" evidence="4">
    <location>
        <position position="276"/>
    </location>
    <ligand>
        <name>CoA</name>
        <dbReference type="ChEBI" id="CHEBI:57287"/>
    </ligand>
</feature>
<feature type="binding site" evidence="4">
    <location>
        <position position="235"/>
    </location>
    <ligand>
        <name>CoA</name>
        <dbReference type="ChEBI" id="CHEBI:57287"/>
    </ligand>
</feature>
<evidence type="ECO:0000259" key="7">
    <source>
        <dbReference type="Pfam" id="PF08540"/>
    </source>
</evidence>
<keyword evidence="5" id="KW-0753">Steroid metabolism</keyword>
<keyword evidence="5" id="KW-0444">Lipid biosynthesis</keyword>
<keyword evidence="5" id="KW-1207">Sterol metabolism</keyword>
<dbReference type="GO" id="GO:0006084">
    <property type="term" value="P:acetyl-CoA metabolic process"/>
    <property type="evidence" value="ECO:0007669"/>
    <property type="project" value="InterPro"/>
</dbReference>
<dbReference type="InterPro" id="IPR016039">
    <property type="entry name" value="Thiolase-like"/>
</dbReference>
<feature type="binding site" evidence="4">
    <location>
        <position position="272"/>
    </location>
    <ligand>
        <name>CoA</name>
        <dbReference type="ChEBI" id="CHEBI:57287"/>
    </ligand>
</feature>
<sequence length="474" mass="53485">MFQQAIRRSGCAISRRWYSSSNKSSAGIAALEVYFPQKYVEQKELEAFDKVGDGKYTKGLGQTRMAFVDTDREDTASMCMTVFHNLLEKYQIDPKEISRLEVGTETPIDKSKSIKSYLMSVVPSAHTDLEGIDNIHACYGGTAAIFNAMYYLEHQRQINPNETKYAVVVCGDISNYKEAAARPSGGAGVVAMLLSSKDAALRVNLATKASHFEHVYDFFKPDPASPFPVVDGHYSNLCYLRSLDKCYQRFKKQSGKNLQDYDYSMFHSPYNKLVQKSLARLVYNDALDAKGVPSYINSSNVDASKLEQLLSVSQENSYSDKEIEKTFGALSTDVYNSKVEQTHLLSKELGNCYTASLYIGLASLVNNQGSNLNDKDLLMFSYGSGLAASMYEINAKENEGRFSLQNMQKVLNLQNRLQQRTKASVDEYASTVDSNVKRYLENNRQSTTGVDHLQKGTYYLKDIDQMWRRKYERK</sequence>
<dbReference type="GO" id="GO:0016126">
    <property type="term" value="P:sterol biosynthetic process"/>
    <property type="evidence" value="ECO:0007669"/>
    <property type="project" value="UniProtKB-KW"/>
</dbReference>
<evidence type="ECO:0000313" key="9">
    <source>
        <dbReference type="Proteomes" id="UP001431209"/>
    </source>
</evidence>
<dbReference type="InterPro" id="IPR013528">
    <property type="entry name" value="HMG_CoA_synth_N"/>
</dbReference>
<name>A0AAW2ZD92_9EUKA</name>
<gene>
    <name evidence="8" type="ORF">AKO1_000185</name>
</gene>
<reference evidence="8 9" key="1">
    <citation type="submission" date="2024-03" db="EMBL/GenBank/DDBJ databases">
        <title>The Acrasis kona genome and developmental transcriptomes reveal deep origins of eukaryotic multicellular pathways.</title>
        <authorList>
            <person name="Sheikh S."/>
            <person name="Fu C.-J."/>
            <person name="Brown M.W."/>
            <person name="Baldauf S.L."/>
        </authorList>
    </citation>
    <scope>NUCLEOTIDE SEQUENCE [LARGE SCALE GENOMIC DNA]</scope>
    <source>
        <strain evidence="8 9">ATCC MYA-3509</strain>
    </source>
</reference>
<evidence type="ECO:0000256" key="1">
    <source>
        <dbReference type="ARBA" id="ARBA00007061"/>
    </source>
</evidence>
<dbReference type="CDD" id="cd00827">
    <property type="entry name" value="init_cond_enzymes"/>
    <property type="match status" value="1"/>
</dbReference>